<reference evidence="1" key="1">
    <citation type="journal article" date="2019" name="bioRxiv">
        <title>The Genome of the Zebra Mussel, Dreissena polymorpha: A Resource for Invasive Species Research.</title>
        <authorList>
            <person name="McCartney M.A."/>
            <person name="Auch B."/>
            <person name="Kono T."/>
            <person name="Mallez S."/>
            <person name="Zhang Y."/>
            <person name="Obille A."/>
            <person name="Becker A."/>
            <person name="Abrahante J.E."/>
            <person name="Garbe J."/>
            <person name="Badalamenti J.P."/>
            <person name="Herman A."/>
            <person name="Mangelson H."/>
            <person name="Liachko I."/>
            <person name="Sullivan S."/>
            <person name="Sone E.D."/>
            <person name="Koren S."/>
            <person name="Silverstein K.A.T."/>
            <person name="Beckman K.B."/>
            <person name="Gohl D.M."/>
        </authorList>
    </citation>
    <scope>NUCLEOTIDE SEQUENCE</scope>
    <source>
        <strain evidence="1">Duluth1</strain>
        <tissue evidence="1">Whole animal</tissue>
    </source>
</reference>
<comment type="caution">
    <text evidence="1">The sequence shown here is derived from an EMBL/GenBank/DDBJ whole genome shotgun (WGS) entry which is preliminary data.</text>
</comment>
<organism evidence="1 2">
    <name type="scientific">Dreissena polymorpha</name>
    <name type="common">Zebra mussel</name>
    <name type="synonym">Mytilus polymorpha</name>
    <dbReference type="NCBI Taxonomy" id="45954"/>
    <lineage>
        <taxon>Eukaryota</taxon>
        <taxon>Metazoa</taxon>
        <taxon>Spiralia</taxon>
        <taxon>Lophotrochozoa</taxon>
        <taxon>Mollusca</taxon>
        <taxon>Bivalvia</taxon>
        <taxon>Autobranchia</taxon>
        <taxon>Heteroconchia</taxon>
        <taxon>Euheterodonta</taxon>
        <taxon>Imparidentia</taxon>
        <taxon>Neoheterodontei</taxon>
        <taxon>Myida</taxon>
        <taxon>Dreissenoidea</taxon>
        <taxon>Dreissenidae</taxon>
        <taxon>Dreissena</taxon>
    </lineage>
</organism>
<name>A0A9D4EI17_DREPO</name>
<evidence type="ECO:0000313" key="1">
    <source>
        <dbReference type="EMBL" id="KAH3778470.1"/>
    </source>
</evidence>
<proteinExistence type="predicted"/>
<dbReference type="Proteomes" id="UP000828390">
    <property type="component" value="Unassembled WGS sequence"/>
</dbReference>
<evidence type="ECO:0000313" key="2">
    <source>
        <dbReference type="Proteomes" id="UP000828390"/>
    </source>
</evidence>
<gene>
    <name evidence="1" type="ORF">DPMN_179929</name>
</gene>
<protein>
    <submittedName>
        <fullName evidence="1">Uncharacterized protein</fullName>
    </submittedName>
</protein>
<dbReference type="AlphaFoldDB" id="A0A9D4EI17"/>
<keyword evidence="2" id="KW-1185">Reference proteome</keyword>
<sequence length="76" mass="8829">MSTVAVDVLKVIQQIKLNVYSILSLRAKSSMELEIEHMGLLFRDKDLRQMGYLHTCLSMKQMQMTIILVSIRFKIV</sequence>
<reference evidence="1" key="2">
    <citation type="submission" date="2020-11" db="EMBL/GenBank/DDBJ databases">
        <authorList>
            <person name="McCartney M.A."/>
            <person name="Auch B."/>
            <person name="Kono T."/>
            <person name="Mallez S."/>
            <person name="Becker A."/>
            <person name="Gohl D.M."/>
            <person name="Silverstein K.A.T."/>
            <person name="Koren S."/>
            <person name="Bechman K.B."/>
            <person name="Herman A."/>
            <person name="Abrahante J.E."/>
            <person name="Garbe J."/>
        </authorList>
    </citation>
    <scope>NUCLEOTIDE SEQUENCE</scope>
    <source>
        <strain evidence="1">Duluth1</strain>
        <tissue evidence="1">Whole animal</tissue>
    </source>
</reference>
<accession>A0A9D4EI17</accession>
<dbReference type="EMBL" id="JAIWYP010000009">
    <property type="protein sequence ID" value="KAH3778470.1"/>
    <property type="molecule type" value="Genomic_DNA"/>
</dbReference>